<dbReference type="Gene3D" id="2.40.50.40">
    <property type="match status" value="1"/>
</dbReference>
<dbReference type="SMART" id="SM00487">
    <property type="entry name" value="DEXDc"/>
    <property type="match status" value="1"/>
</dbReference>
<dbReference type="SMART" id="SM00490">
    <property type="entry name" value="HELICc"/>
    <property type="match status" value="1"/>
</dbReference>
<dbReference type="InterPro" id="IPR003888">
    <property type="entry name" value="FYrich_N"/>
</dbReference>
<feature type="domain" description="Helicase ATP-binding" evidence="9">
    <location>
        <begin position="214"/>
        <end position="382"/>
    </location>
</feature>
<dbReference type="SMART" id="SM00298">
    <property type="entry name" value="CHROMO"/>
    <property type="match status" value="2"/>
</dbReference>
<dbReference type="InterPro" id="IPR027417">
    <property type="entry name" value="P-loop_NTPase"/>
</dbReference>
<dbReference type="InterPro" id="IPR000330">
    <property type="entry name" value="SNF2_N"/>
</dbReference>
<evidence type="ECO:0000313" key="12">
    <source>
        <dbReference type="Proteomes" id="UP000179807"/>
    </source>
</evidence>
<sequence length="1458" mass="168997">MSSEFDSSDIDQNYPKLIPFTDSSMPISSSVSMDFHFSTSDDDIELFPRGIIQEILSHRVGNTGLTEYYVKLVGKSYRDCKWESKNYILAVNARIKLKKYEKLNPVPPPPPFYNPEYEIADKIIGKKSNNEFLVKWKCLDYDQATWENIQSLNREHDQEVLMEFYNRERLPPPEELQIPPHPSPASWRQIVHQPKSKRGLVARDYQLEGLNFLSNCWYYRRNCILADEMGLGKTIQSALFLNFLHKKEKIRGPFLIVAPLSTIPHWHRELSEWSSLKTLIFNGCQEKRKLIKSYEFFYDRTNIPKFEALLTTYEIVIKEADLSKIEWQCIIIDEAHRLKNADSKLISIIRGFRSHFKLLLTGTPLQNRIQELWALLNFLDPIHFSSLTEFERKYANCADASSVVELQNILKPLMLRRLKSDVEKAIAPLEEVIIECPMTMHQKAYYKAIFKKNIDYLRRGAHNKSKSANLRNISMELRKACNHPYLIADAEKQILIERREVLKDAENVNDYVFINDSLIRSSGKMILLDKLLAKLKQDGHRVLIFSQMKKMLDILVDYLVYRNYKFERIDGAVRAKDRQDMIDRFNAVDSPDFVFLLCTKAGGVGINLASADTVIIYDSDWNPQNDIQATARCHRIGQKKDVKAYRFITSNSYERKMFDTASMKLGLDHAVLESRNQKVEEMDKLIRLGAYYALEDDSAETEQFGEEDIDLIISRSQRIRHENVGNGESTFSKAEFKIEEEESVPVNLYEPEFWKKYVNNTDDYYDLIDGESIAERRIKDREPVIPDLYTDSEDEAPFKGDVDFWTKSKFTSLQNQLWRFGYGRWDKILTNAHLECEQTEIKAVCHIILGWLLENSSEEKTIAESIYKKISSKETSVFEHKFIKKKRPDFEPLVQNGLPWKLKRVETLYYLDQVVRTCPNPPDEIVVPELQGQPPADWWTKKDDQALLMCSWKNGYQVFNDLVFEDHEAPPIKVLKHRTNMLINGLKELYIRYRDSQTSNDVSFNHSVLVSASSAWTSKDHKTVVHYLINYGYPNPQKFKDISCLSNKSEEMIDEYVKDVLDYCENGNQHALAESIPSGSVQRIVSRVKFFEMVRELTNKTDLSQNESNLAHYISERGFLNLTDSQLIQNEFGTEGLEGKVTKKLKEINKRYTYVPKVVTPRSSTVSYSYEKDANGDPKFPLILSPSLVIVSLGKVVYDRDAFHNQRYLYPDGFISERLYHNMRNPHEKIWYQSLILDRGGNEPIFRVQAKDDPTIAFEGSAPSNPWLNIVKEVSEKRGSGSQTVSGPEFFGMAHPLTQMLMSKMENADKCRGFIRKVFDDEKNDDNNRNSSGNSVGIKSPSSKSVKNNEKTNESNNLDKKSNYNKDVINNDSNSTSPASPPHVSDWKNNEQSRVSYESVRRSKAVDKKDKIKARQEKAEKKEIYNAPYPLIVDFDLMLTKLRQNRKSEDVIFEQYGV</sequence>
<feature type="compositionally biased region" description="Basic and acidic residues" evidence="7">
    <location>
        <begin position="1399"/>
        <end position="1414"/>
    </location>
</feature>
<gene>
    <name evidence="11" type="ORF">TRFO_22505</name>
</gene>
<evidence type="ECO:0000256" key="7">
    <source>
        <dbReference type="SAM" id="MobiDB-lite"/>
    </source>
</evidence>
<dbReference type="PANTHER" id="PTHR45623:SF14">
    <property type="entry name" value="CHROMODOMAIN-HELICASE-DNA-BINDING PROTEIN 1"/>
    <property type="match status" value="1"/>
</dbReference>
<dbReference type="InterPro" id="IPR014001">
    <property type="entry name" value="Helicase_ATP-bd"/>
</dbReference>
<keyword evidence="5" id="KW-0067">ATP-binding</keyword>
<evidence type="ECO:0000256" key="5">
    <source>
        <dbReference type="ARBA" id="ARBA00022840"/>
    </source>
</evidence>
<feature type="region of interest" description="Disordered" evidence="7">
    <location>
        <begin position="1321"/>
        <end position="1414"/>
    </location>
</feature>
<dbReference type="GO" id="GO:0140658">
    <property type="term" value="F:ATP-dependent chromatin remodeler activity"/>
    <property type="evidence" value="ECO:0007669"/>
    <property type="project" value="TreeGrafter"/>
</dbReference>
<feature type="compositionally biased region" description="Basic and acidic residues" evidence="7">
    <location>
        <begin position="1347"/>
        <end position="1364"/>
    </location>
</feature>
<evidence type="ECO:0000256" key="1">
    <source>
        <dbReference type="ARBA" id="ARBA00004123"/>
    </source>
</evidence>
<evidence type="ECO:0000256" key="6">
    <source>
        <dbReference type="ARBA" id="ARBA00023242"/>
    </source>
</evidence>
<dbReference type="SMART" id="SM00541">
    <property type="entry name" value="FYRN"/>
    <property type="match status" value="1"/>
</dbReference>
<dbReference type="PROSITE" id="PS51194">
    <property type="entry name" value="HELICASE_CTER"/>
    <property type="match status" value="1"/>
</dbReference>
<protein>
    <submittedName>
        <fullName evidence="11">F/Y-rich N-terminus family protein</fullName>
    </submittedName>
</protein>
<evidence type="ECO:0000256" key="4">
    <source>
        <dbReference type="ARBA" id="ARBA00022801"/>
    </source>
</evidence>
<feature type="domain" description="Helicase C-terminal" evidence="10">
    <location>
        <begin position="527"/>
        <end position="680"/>
    </location>
</feature>
<keyword evidence="4" id="KW-0378">Hydrolase</keyword>
<feature type="compositionally biased region" description="Polar residues" evidence="7">
    <location>
        <begin position="1368"/>
        <end position="1378"/>
    </location>
</feature>
<comment type="subcellular location">
    <subcellularLocation>
        <location evidence="1">Nucleus</location>
    </subcellularLocation>
</comment>
<dbReference type="GO" id="GO:0016887">
    <property type="term" value="F:ATP hydrolysis activity"/>
    <property type="evidence" value="ECO:0007669"/>
    <property type="project" value="TreeGrafter"/>
</dbReference>
<proteinExistence type="predicted"/>
<dbReference type="InterPro" id="IPR038718">
    <property type="entry name" value="SNF2-like_sf"/>
</dbReference>
<keyword evidence="12" id="KW-1185">Reference proteome</keyword>
<evidence type="ECO:0000259" key="10">
    <source>
        <dbReference type="PROSITE" id="PS51194"/>
    </source>
</evidence>
<name>A0A1J4KCZ2_9EUKA</name>
<dbReference type="PROSITE" id="PS51543">
    <property type="entry name" value="FYRC"/>
    <property type="match status" value="1"/>
</dbReference>
<reference evidence="11" key="1">
    <citation type="submission" date="2016-10" db="EMBL/GenBank/DDBJ databases">
        <authorList>
            <person name="Benchimol M."/>
            <person name="Almeida L.G."/>
            <person name="Vasconcelos A.T."/>
            <person name="Perreira-Neves A."/>
            <person name="Rosa I.A."/>
            <person name="Tasca T."/>
            <person name="Bogo M.R."/>
            <person name="de Souza W."/>
        </authorList>
    </citation>
    <scope>NUCLEOTIDE SEQUENCE [LARGE SCALE GENOMIC DNA]</scope>
    <source>
        <strain evidence="11">K</strain>
    </source>
</reference>
<dbReference type="GO" id="GO:0005524">
    <property type="term" value="F:ATP binding"/>
    <property type="evidence" value="ECO:0007669"/>
    <property type="project" value="UniProtKB-KW"/>
</dbReference>
<dbReference type="InterPro" id="IPR003889">
    <property type="entry name" value="FYrich_C"/>
</dbReference>
<dbReference type="GO" id="GO:0003682">
    <property type="term" value="F:chromatin binding"/>
    <property type="evidence" value="ECO:0007669"/>
    <property type="project" value="TreeGrafter"/>
</dbReference>
<dbReference type="RefSeq" id="XP_068361978.1">
    <property type="nucleotide sequence ID" value="XM_068502591.1"/>
</dbReference>
<dbReference type="Proteomes" id="UP000179807">
    <property type="component" value="Unassembled WGS sequence"/>
</dbReference>
<dbReference type="SUPFAM" id="SSF54160">
    <property type="entry name" value="Chromo domain-like"/>
    <property type="match status" value="2"/>
</dbReference>
<dbReference type="Pfam" id="PF00271">
    <property type="entry name" value="Helicase_C"/>
    <property type="match status" value="1"/>
</dbReference>
<dbReference type="GeneID" id="94837295"/>
<dbReference type="Pfam" id="PF05964">
    <property type="entry name" value="FYRN"/>
    <property type="match status" value="1"/>
</dbReference>
<evidence type="ECO:0000259" key="8">
    <source>
        <dbReference type="PROSITE" id="PS50013"/>
    </source>
</evidence>
<dbReference type="GO" id="GO:0042393">
    <property type="term" value="F:histone binding"/>
    <property type="evidence" value="ECO:0007669"/>
    <property type="project" value="TreeGrafter"/>
</dbReference>
<dbReference type="PROSITE" id="PS50013">
    <property type="entry name" value="CHROMO_2"/>
    <property type="match status" value="1"/>
</dbReference>
<dbReference type="InterPro" id="IPR023780">
    <property type="entry name" value="Chromo_domain"/>
</dbReference>
<feature type="domain" description="Chromo" evidence="8">
    <location>
        <begin position="118"/>
        <end position="176"/>
    </location>
</feature>
<dbReference type="GO" id="GO:0034728">
    <property type="term" value="P:nucleosome organization"/>
    <property type="evidence" value="ECO:0007669"/>
    <property type="project" value="TreeGrafter"/>
</dbReference>
<evidence type="ECO:0000256" key="2">
    <source>
        <dbReference type="ARBA" id="ARBA00022737"/>
    </source>
</evidence>
<dbReference type="Gene3D" id="1.10.10.60">
    <property type="entry name" value="Homeodomain-like"/>
    <property type="match status" value="1"/>
</dbReference>
<evidence type="ECO:0000259" key="9">
    <source>
        <dbReference type="PROSITE" id="PS51192"/>
    </source>
</evidence>
<evidence type="ECO:0000256" key="3">
    <source>
        <dbReference type="ARBA" id="ARBA00022741"/>
    </source>
</evidence>
<dbReference type="GO" id="GO:0003677">
    <property type="term" value="F:DNA binding"/>
    <property type="evidence" value="ECO:0007669"/>
    <property type="project" value="TreeGrafter"/>
</dbReference>
<dbReference type="OrthoDB" id="5857104at2759"/>
<dbReference type="InterPro" id="IPR049730">
    <property type="entry name" value="SNF2/RAD54-like_C"/>
</dbReference>
<dbReference type="Pfam" id="PF00176">
    <property type="entry name" value="SNF2-rel_dom"/>
    <property type="match status" value="1"/>
</dbReference>
<dbReference type="EMBL" id="MLAK01000656">
    <property type="protein sequence ID" value="OHT08842.1"/>
    <property type="molecule type" value="Genomic_DNA"/>
</dbReference>
<dbReference type="Pfam" id="PF00385">
    <property type="entry name" value="Chromo"/>
    <property type="match status" value="1"/>
</dbReference>
<dbReference type="SUPFAM" id="SSF52540">
    <property type="entry name" value="P-loop containing nucleoside triphosphate hydrolases"/>
    <property type="match status" value="2"/>
</dbReference>
<dbReference type="InterPro" id="IPR016197">
    <property type="entry name" value="Chromo-like_dom_sf"/>
</dbReference>
<dbReference type="InterPro" id="IPR001650">
    <property type="entry name" value="Helicase_C-like"/>
</dbReference>
<dbReference type="PANTHER" id="PTHR45623">
    <property type="entry name" value="CHROMODOMAIN-HELICASE-DNA-BINDING PROTEIN 3-RELATED-RELATED"/>
    <property type="match status" value="1"/>
</dbReference>
<keyword evidence="6" id="KW-0539">Nucleus</keyword>
<dbReference type="Gene3D" id="3.40.50.300">
    <property type="entry name" value="P-loop containing nucleotide triphosphate hydrolases"/>
    <property type="match status" value="1"/>
</dbReference>
<dbReference type="VEuPathDB" id="TrichDB:TRFO_22505"/>
<comment type="caution">
    <text evidence="11">The sequence shown here is derived from an EMBL/GenBank/DDBJ whole genome shotgun (WGS) entry which is preliminary data.</text>
</comment>
<dbReference type="GO" id="GO:0005634">
    <property type="term" value="C:nucleus"/>
    <property type="evidence" value="ECO:0007669"/>
    <property type="project" value="UniProtKB-SubCell"/>
</dbReference>
<dbReference type="Pfam" id="PF05965">
    <property type="entry name" value="FYRC"/>
    <property type="match status" value="1"/>
</dbReference>
<accession>A0A1J4KCZ2</accession>
<organism evidence="11 12">
    <name type="scientific">Tritrichomonas foetus</name>
    <dbReference type="NCBI Taxonomy" id="1144522"/>
    <lineage>
        <taxon>Eukaryota</taxon>
        <taxon>Metamonada</taxon>
        <taxon>Parabasalia</taxon>
        <taxon>Tritrichomonadida</taxon>
        <taxon>Tritrichomonadidae</taxon>
        <taxon>Tritrichomonas</taxon>
    </lineage>
</organism>
<evidence type="ECO:0000313" key="11">
    <source>
        <dbReference type="EMBL" id="OHT08842.1"/>
    </source>
</evidence>
<dbReference type="CDD" id="cd18793">
    <property type="entry name" value="SF2_C_SNF"/>
    <property type="match status" value="1"/>
</dbReference>
<dbReference type="InterPro" id="IPR000953">
    <property type="entry name" value="Chromo/chromo_shadow_dom"/>
</dbReference>
<dbReference type="PROSITE" id="PS51542">
    <property type="entry name" value="FYRN"/>
    <property type="match status" value="1"/>
</dbReference>
<dbReference type="Gene3D" id="3.30.160.360">
    <property type="match status" value="1"/>
</dbReference>
<keyword evidence="2" id="KW-0677">Repeat</keyword>
<dbReference type="Gene3D" id="3.40.50.10810">
    <property type="entry name" value="Tandem AAA-ATPase domain"/>
    <property type="match status" value="1"/>
</dbReference>
<dbReference type="GO" id="GO:0000785">
    <property type="term" value="C:chromatin"/>
    <property type="evidence" value="ECO:0007669"/>
    <property type="project" value="TreeGrafter"/>
</dbReference>
<dbReference type="PROSITE" id="PS51192">
    <property type="entry name" value="HELICASE_ATP_BIND_1"/>
    <property type="match status" value="1"/>
</dbReference>
<keyword evidence="3" id="KW-0547">Nucleotide-binding</keyword>